<dbReference type="SUPFAM" id="SSF109854">
    <property type="entry name" value="DinB/YfiT-like putative metalloenzymes"/>
    <property type="match status" value="1"/>
</dbReference>
<name>A0A7T7HN58_9HYPH</name>
<dbReference type="PANTHER" id="PTHR37302:SF1">
    <property type="entry name" value="PROTEIN DINB"/>
    <property type="match status" value="1"/>
</dbReference>
<reference evidence="4 5" key="1">
    <citation type="submission" date="2020-12" db="EMBL/GenBank/DDBJ databases">
        <authorList>
            <person name="Zheng R.K."/>
            <person name="Sun C.M."/>
        </authorList>
    </citation>
    <scope>NUCLEOTIDE SEQUENCE [LARGE SCALE GENOMIC DNA]</scope>
    <source>
        <strain evidence="4 5">ZRK001</strain>
    </source>
</reference>
<organism evidence="4 5">
    <name type="scientific">Martelella lutilitoris</name>
    <dbReference type="NCBI Taxonomy" id="2583532"/>
    <lineage>
        <taxon>Bacteria</taxon>
        <taxon>Pseudomonadati</taxon>
        <taxon>Pseudomonadota</taxon>
        <taxon>Alphaproteobacteria</taxon>
        <taxon>Hyphomicrobiales</taxon>
        <taxon>Aurantimonadaceae</taxon>
        <taxon>Martelella</taxon>
    </lineage>
</organism>
<evidence type="ECO:0000256" key="1">
    <source>
        <dbReference type="ARBA" id="ARBA00008635"/>
    </source>
</evidence>
<feature type="binding site" evidence="3">
    <location>
        <position position="48"/>
    </location>
    <ligand>
        <name>a divalent metal cation</name>
        <dbReference type="ChEBI" id="CHEBI:60240"/>
    </ligand>
</feature>
<dbReference type="AlphaFoldDB" id="A0A7T7HN58"/>
<dbReference type="RefSeq" id="WP_200337762.1">
    <property type="nucleotide sequence ID" value="NZ_CP066786.1"/>
</dbReference>
<gene>
    <name evidence="4" type="ORF">JET14_09300</name>
</gene>
<dbReference type="InterPro" id="IPR007837">
    <property type="entry name" value="DinB"/>
</dbReference>
<dbReference type="EMBL" id="CP066786">
    <property type="protein sequence ID" value="QQM32303.1"/>
    <property type="molecule type" value="Genomic_DNA"/>
</dbReference>
<dbReference type="PANTHER" id="PTHR37302">
    <property type="entry name" value="SLR1116 PROTEIN"/>
    <property type="match status" value="1"/>
</dbReference>
<proteinExistence type="inferred from homology"/>
<dbReference type="Pfam" id="PF05163">
    <property type="entry name" value="DinB"/>
    <property type="match status" value="1"/>
</dbReference>
<comment type="similarity">
    <text evidence="1">Belongs to the DinB family.</text>
</comment>
<keyword evidence="2 3" id="KW-0479">Metal-binding</keyword>
<dbReference type="Proteomes" id="UP000596083">
    <property type="component" value="Chromosome"/>
</dbReference>
<dbReference type="InterPro" id="IPR034660">
    <property type="entry name" value="DinB/YfiT-like"/>
</dbReference>
<dbReference type="Gene3D" id="1.20.120.450">
    <property type="entry name" value="dinb family like domain"/>
    <property type="match status" value="1"/>
</dbReference>
<evidence type="ECO:0000313" key="5">
    <source>
        <dbReference type="Proteomes" id="UP000596083"/>
    </source>
</evidence>
<sequence length="170" mass="19733">MLQHYRMFAAYNAWANAFVYDEAAELSDDERKRDLGAFFRSVHATLNHVLYADRIWMTRFAGADTGPVKLDTILHDDFAALRDDREREDLRIIAFVDGMDAVRLEGAFSYTRGTPPKDYTDRYQTTLAHFFNHQTHHRGQVHAMLTMLGRPSPAIDLLYFLRSEDGRRFA</sequence>
<accession>A0A7T7HN58</accession>
<dbReference type="KEGG" id="mlut:JET14_09300"/>
<dbReference type="GO" id="GO:0046872">
    <property type="term" value="F:metal ion binding"/>
    <property type="evidence" value="ECO:0007669"/>
    <property type="project" value="UniProtKB-KW"/>
</dbReference>
<evidence type="ECO:0000256" key="2">
    <source>
        <dbReference type="ARBA" id="ARBA00022723"/>
    </source>
</evidence>
<evidence type="ECO:0000256" key="3">
    <source>
        <dbReference type="PIRSR" id="PIRSR607837-1"/>
    </source>
</evidence>
<feature type="binding site" evidence="3">
    <location>
        <position position="137"/>
    </location>
    <ligand>
        <name>a divalent metal cation</name>
        <dbReference type="ChEBI" id="CHEBI:60240"/>
    </ligand>
</feature>
<protein>
    <submittedName>
        <fullName evidence="4">Damage-inducible protein DinB</fullName>
    </submittedName>
</protein>
<evidence type="ECO:0000313" key="4">
    <source>
        <dbReference type="EMBL" id="QQM32303.1"/>
    </source>
</evidence>
<feature type="binding site" evidence="3">
    <location>
        <position position="133"/>
    </location>
    <ligand>
        <name>a divalent metal cation</name>
        <dbReference type="ChEBI" id="CHEBI:60240"/>
    </ligand>
</feature>